<dbReference type="Pfam" id="PF05354">
    <property type="entry name" value="Phage_attach"/>
    <property type="match status" value="1"/>
</dbReference>
<organism evidence="1 2">
    <name type="scientific">Candidatus Bilophila faecipullorum</name>
    <dbReference type="NCBI Taxonomy" id="2838482"/>
    <lineage>
        <taxon>Bacteria</taxon>
        <taxon>Pseudomonadati</taxon>
        <taxon>Thermodesulfobacteriota</taxon>
        <taxon>Desulfovibrionia</taxon>
        <taxon>Desulfovibrionales</taxon>
        <taxon>Desulfovibrionaceae</taxon>
        <taxon>Bilophila</taxon>
    </lineage>
</organism>
<name>A0A9D1U912_9BACT</name>
<sequence length="104" mass="11754">MNPFKGILLDEIASVFLNPEEFAETLSLNGKTLKAVVDRPEAAWPEADERPGVSHEFVVLAVALADFPDELWPGKRVDLNGERWTVYTADREALRTIRLYREVA</sequence>
<protein>
    <submittedName>
        <fullName evidence="1">Nitrate reductase</fullName>
    </submittedName>
</protein>
<dbReference type="GO" id="GO:0019068">
    <property type="term" value="P:virion assembly"/>
    <property type="evidence" value="ECO:0007669"/>
    <property type="project" value="InterPro"/>
</dbReference>
<accession>A0A9D1U912</accession>
<reference evidence="1" key="1">
    <citation type="journal article" date="2021" name="PeerJ">
        <title>Extensive microbial diversity within the chicken gut microbiome revealed by metagenomics and culture.</title>
        <authorList>
            <person name="Gilroy R."/>
            <person name="Ravi A."/>
            <person name="Getino M."/>
            <person name="Pursley I."/>
            <person name="Horton D.L."/>
            <person name="Alikhan N.F."/>
            <person name="Baker D."/>
            <person name="Gharbi K."/>
            <person name="Hall N."/>
            <person name="Watson M."/>
            <person name="Adriaenssens E.M."/>
            <person name="Foster-Nyarko E."/>
            <person name="Jarju S."/>
            <person name="Secka A."/>
            <person name="Antonio M."/>
            <person name="Oren A."/>
            <person name="Chaudhuri R.R."/>
            <person name="La Ragione R."/>
            <person name="Hildebrand F."/>
            <person name="Pallen M.J."/>
        </authorList>
    </citation>
    <scope>NUCLEOTIDE SEQUENCE</scope>
    <source>
        <strain evidence="1">ChiSxjej5B17-1746</strain>
    </source>
</reference>
<dbReference type="Proteomes" id="UP000824264">
    <property type="component" value="Unassembled WGS sequence"/>
</dbReference>
<dbReference type="EMBL" id="DXGI01000030">
    <property type="protein sequence ID" value="HIW77700.1"/>
    <property type="molecule type" value="Genomic_DNA"/>
</dbReference>
<dbReference type="InterPro" id="IPR008018">
    <property type="entry name" value="Phage_tail_attach_FII"/>
</dbReference>
<comment type="caution">
    <text evidence="1">The sequence shown here is derived from an EMBL/GenBank/DDBJ whole genome shotgun (WGS) entry which is preliminary data.</text>
</comment>
<reference evidence="1" key="2">
    <citation type="submission" date="2021-04" db="EMBL/GenBank/DDBJ databases">
        <authorList>
            <person name="Gilroy R."/>
        </authorList>
    </citation>
    <scope>NUCLEOTIDE SEQUENCE</scope>
    <source>
        <strain evidence="1">ChiSxjej5B17-1746</strain>
    </source>
</reference>
<evidence type="ECO:0000313" key="2">
    <source>
        <dbReference type="Proteomes" id="UP000824264"/>
    </source>
</evidence>
<proteinExistence type="predicted"/>
<gene>
    <name evidence="1" type="ORF">H9874_00950</name>
</gene>
<dbReference type="AlphaFoldDB" id="A0A9D1U912"/>
<evidence type="ECO:0000313" key="1">
    <source>
        <dbReference type="EMBL" id="HIW77700.1"/>
    </source>
</evidence>